<organism evidence="4 5">
    <name type="scientific">Salinibacter ruber</name>
    <dbReference type="NCBI Taxonomy" id="146919"/>
    <lineage>
        <taxon>Bacteria</taxon>
        <taxon>Pseudomonadati</taxon>
        <taxon>Rhodothermota</taxon>
        <taxon>Rhodothermia</taxon>
        <taxon>Rhodothermales</taxon>
        <taxon>Salinibacteraceae</taxon>
        <taxon>Salinibacter</taxon>
    </lineage>
</organism>
<evidence type="ECO:0000313" key="5">
    <source>
        <dbReference type="Proteomes" id="UP001155027"/>
    </source>
</evidence>
<dbReference type="PANTHER" id="PTHR11851:SF224">
    <property type="entry name" value="PROCESSING PROTEASE"/>
    <property type="match status" value="1"/>
</dbReference>
<dbReference type="AlphaFoldDB" id="A0A9X2TB05"/>
<evidence type="ECO:0000259" key="2">
    <source>
        <dbReference type="Pfam" id="PF00675"/>
    </source>
</evidence>
<dbReference type="InterPro" id="IPR007863">
    <property type="entry name" value="Peptidase_M16_C"/>
</dbReference>
<gene>
    <name evidence="4" type="ORF">GGP71_000855</name>
</gene>
<dbReference type="Proteomes" id="UP001155027">
    <property type="component" value="Unassembled WGS sequence"/>
</dbReference>
<evidence type="ECO:0000256" key="1">
    <source>
        <dbReference type="SAM" id="MobiDB-lite"/>
    </source>
</evidence>
<dbReference type="Pfam" id="PF00675">
    <property type="entry name" value="Peptidase_M16"/>
    <property type="match status" value="1"/>
</dbReference>
<dbReference type="RefSeq" id="WP_259079568.1">
    <property type="nucleotide sequence ID" value="NZ_JANUAU010000002.1"/>
</dbReference>
<reference evidence="4" key="1">
    <citation type="submission" date="2022-08" db="EMBL/GenBank/DDBJ databases">
        <title>Genomic Encyclopedia of Type Strains, Phase V (KMG-V): Genome sequencing to study the core and pangenomes of soil and plant-associated prokaryotes.</title>
        <authorList>
            <person name="Whitman W."/>
        </authorList>
    </citation>
    <scope>NUCLEOTIDE SEQUENCE</scope>
    <source>
        <strain evidence="4">0</strain>
    </source>
</reference>
<dbReference type="SUPFAM" id="SSF63411">
    <property type="entry name" value="LuxS/MPP-like metallohydrolase"/>
    <property type="match status" value="2"/>
</dbReference>
<comment type="caution">
    <text evidence="4">The sequence shown here is derived from an EMBL/GenBank/DDBJ whole genome shotgun (WGS) entry which is preliminary data.</text>
</comment>
<evidence type="ECO:0000259" key="3">
    <source>
        <dbReference type="Pfam" id="PF05193"/>
    </source>
</evidence>
<name>A0A9X2TB05_9BACT</name>
<proteinExistence type="predicted"/>
<dbReference type="PANTHER" id="PTHR11851">
    <property type="entry name" value="METALLOPROTEASE"/>
    <property type="match status" value="1"/>
</dbReference>
<dbReference type="InterPro" id="IPR050361">
    <property type="entry name" value="MPP/UQCRC_Complex"/>
</dbReference>
<protein>
    <submittedName>
        <fullName evidence="4">Zn-dependent peptidase</fullName>
    </submittedName>
</protein>
<evidence type="ECO:0000313" key="4">
    <source>
        <dbReference type="EMBL" id="MCS3676948.1"/>
    </source>
</evidence>
<dbReference type="EMBL" id="JANUAU010000002">
    <property type="protein sequence ID" value="MCS3676948.1"/>
    <property type="molecule type" value="Genomic_DNA"/>
</dbReference>
<dbReference type="Pfam" id="PF05193">
    <property type="entry name" value="Peptidase_M16_C"/>
    <property type="match status" value="1"/>
</dbReference>
<dbReference type="Gene3D" id="3.30.830.10">
    <property type="entry name" value="Metalloenzyme, LuxS/M16 peptidase-like"/>
    <property type="match status" value="2"/>
</dbReference>
<accession>A0A9X2TB05</accession>
<dbReference type="InterPro" id="IPR011765">
    <property type="entry name" value="Pept_M16_N"/>
</dbReference>
<feature type="domain" description="Peptidase M16 C-terminal" evidence="3">
    <location>
        <begin position="183"/>
        <end position="360"/>
    </location>
</feature>
<sequence>MSDSAATRPHSDPALAPRIQDRTAGPGRLLTLRTSVNDVVSFRGSFVTNPDLAAGDALRQQLTVSLLDKGTEHRDRFALARVLEACGAKLDLSSDGLFVEMSGRALVDDLPRVLEVAAEMLRAPAFDPEEFRKARAQVAADLQRRMEKTSAQASTALSQRLFPEGHPNYSPAPETVLEWLQGLTVQDVRDYHEAHFGANEWTLAVVGDLQHDAVASVVDETFAGWAPHDAPATHDTDAVSTKVGRTTVPMPDKSNVDVRLGHAVPIRRDHDDYPAFYVGNYILGGNFAARLMSTVRDEMGLTYSIRSSLSGVSTRYVGSWQTSVTLSHDAVDEGIAATTDVIREFVAEGATAEELDAKKTTITGSYSVGLATTDRLAQSILTNAERGFDVAYLDDFPEEIRALTLDEVNAAIQDYLDPASMQEALAGTRPHPAEATAGA</sequence>
<feature type="region of interest" description="Disordered" evidence="1">
    <location>
        <begin position="228"/>
        <end position="250"/>
    </location>
</feature>
<feature type="region of interest" description="Disordered" evidence="1">
    <location>
        <begin position="1"/>
        <end position="20"/>
    </location>
</feature>
<feature type="domain" description="Peptidase M16 N-terminal" evidence="2">
    <location>
        <begin position="69"/>
        <end position="159"/>
    </location>
</feature>
<dbReference type="InterPro" id="IPR011249">
    <property type="entry name" value="Metalloenz_LuxS/M16"/>
</dbReference>
<dbReference type="GO" id="GO:0046872">
    <property type="term" value="F:metal ion binding"/>
    <property type="evidence" value="ECO:0007669"/>
    <property type="project" value="InterPro"/>
</dbReference>